<evidence type="ECO:0000313" key="2">
    <source>
        <dbReference type="Proteomes" id="UP000006671"/>
    </source>
</evidence>
<protein>
    <submittedName>
        <fullName evidence="1">Predicted protein</fullName>
    </submittedName>
</protein>
<dbReference type="Proteomes" id="UP000006671">
    <property type="component" value="Unassembled WGS sequence"/>
</dbReference>
<dbReference type="VEuPathDB" id="AmoebaDB:NAEGRDRAFT_68556"/>
<dbReference type="KEGG" id="ngr:NAEGRDRAFT_68556"/>
<accession>D2VI45</accession>
<gene>
    <name evidence="1" type="ORF">NAEGRDRAFT_68556</name>
</gene>
<sequence>MEWLKKSFRKPKTLFSYQFENPPRISLPETELRFDVKISYRYDCLIVIASDIYVFDRKSKLLINSFKFANVVLSTLDDEHDELYVMIPDRTNYKVEKYSLGQFIRSKEKEKAQPIWSVTACSNPYGAVVFNGLEHRYLIILDNSSDESNLIIVDCEDGSLIENTIFTVPPNGYSLGMISRKEIIVGCSDIIGIYEIDEKSFGATRQALNLIVSASMKDATEFYSIIHDELNRKIILSNADSNSITVMRRDNLETVQTHNCEGSVRGVSGLCLDEYTGELYVCFSNGLLIYK</sequence>
<dbReference type="AlphaFoldDB" id="D2VI45"/>
<dbReference type="SUPFAM" id="SSF69322">
    <property type="entry name" value="Tricorn protease domain 2"/>
    <property type="match status" value="1"/>
</dbReference>
<organism evidence="2">
    <name type="scientific">Naegleria gruberi</name>
    <name type="common">Amoeba</name>
    <dbReference type="NCBI Taxonomy" id="5762"/>
    <lineage>
        <taxon>Eukaryota</taxon>
        <taxon>Discoba</taxon>
        <taxon>Heterolobosea</taxon>
        <taxon>Tetramitia</taxon>
        <taxon>Eutetramitia</taxon>
        <taxon>Vahlkampfiidae</taxon>
        <taxon>Naegleria</taxon>
    </lineage>
</organism>
<name>D2VI45_NAEGR</name>
<dbReference type="RefSeq" id="XP_002676197.1">
    <property type="nucleotide sequence ID" value="XM_002676151.1"/>
</dbReference>
<reference evidence="1 2" key="1">
    <citation type="journal article" date="2010" name="Cell">
        <title>The genome of Naegleria gruberi illuminates early eukaryotic versatility.</title>
        <authorList>
            <person name="Fritz-Laylin L.K."/>
            <person name="Prochnik S.E."/>
            <person name="Ginger M.L."/>
            <person name="Dacks J.B."/>
            <person name="Carpenter M.L."/>
            <person name="Field M.C."/>
            <person name="Kuo A."/>
            <person name="Paredez A."/>
            <person name="Chapman J."/>
            <person name="Pham J."/>
            <person name="Shu S."/>
            <person name="Neupane R."/>
            <person name="Cipriano M."/>
            <person name="Mancuso J."/>
            <person name="Tu H."/>
            <person name="Salamov A."/>
            <person name="Lindquist E."/>
            <person name="Shapiro H."/>
            <person name="Lucas S."/>
            <person name="Grigoriev I.V."/>
            <person name="Cande W.Z."/>
            <person name="Fulton C."/>
            <person name="Rokhsar D.S."/>
            <person name="Dawson S.C."/>
        </authorList>
    </citation>
    <scope>NUCLEOTIDE SEQUENCE [LARGE SCALE GENOMIC DNA]</scope>
    <source>
        <strain evidence="1 2">NEG-M</strain>
    </source>
</reference>
<dbReference type="EMBL" id="GG738873">
    <property type="protein sequence ID" value="EFC43453.1"/>
    <property type="molecule type" value="Genomic_DNA"/>
</dbReference>
<dbReference type="InParanoid" id="D2VI45"/>
<dbReference type="GeneID" id="8853109"/>
<proteinExistence type="predicted"/>
<evidence type="ECO:0000313" key="1">
    <source>
        <dbReference type="EMBL" id="EFC43453.1"/>
    </source>
</evidence>
<keyword evidence="2" id="KW-1185">Reference proteome</keyword>